<protein>
    <recommendedName>
        <fullName evidence="4">Lipoprotein</fullName>
    </recommendedName>
</protein>
<dbReference type="Proteomes" id="UP000632454">
    <property type="component" value="Unassembled WGS sequence"/>
</dbReference>
<reference evidence="3" key="1">
    <citation type="journal article" date="2019" name="Int. J. Syst. Evol. Microbiol.">
        <title>The Global Catalogue of Microorganisms (GCM) 10K type strain sequencing project: providing services to taxonomists for standard genome sequencing and annotation.</title>
        <authorList>
            <consortium name="The Broad Institute Genomics Platform"/>
            <consortium name="The Broad Institute Genome Sequencing Center for Infectious Disease"/>
            <person name="Wu L."/>
            <person name="Ma J."/>
        </authorList>
    </citation>
    <scope>NUCLEOTIDE SEQUENCE [LARGE SCALE GENOMIC DNA]</scope>
    <source>
        <strain evidence="3">CCM 7855</strain>
    </source>
</reference>
<accession>A0ABQ1UAK6</accession>
<feature type="chain" id="PRO_5045590429" description="Lipoprotein" evidence="1">
    <location>
        <begin position="27"/>
        <end position="234"/>
    </location>
</feature>
<feature type="signal peptide" evidence="1">
    <location>
        <begin position="1"/>
        <end position="26"/>
    </location>
</feature>
<comment type="caution">
    <text evidence="2">The sequence shown here is derived from an EMBL/GenBank/DDBJ whole genome shotgun (WGS) entry which is preliminary data.</text>
</comment>
<proteinExistence type="predicted"/>
<evidence type="ECO:0000313" key="2">
    <source>
        <dbReference type="EMBL" id="GGF14504.1"/>
    </source>
</evidence>
<keyword evidence="3" id="KW-1185">Reference proteome</keyword>
<dbReference type="EMBL" id="BMCS01000001">
    <property type="protein sequence ID" value="GGF14504.1"/>
    <property type="molecule type" value="Genomic_DNA"/>
</dbReference>
<name>A0ABQ1UAK6_9NOCA</name>
<keyword evidence="1" id="KW-0732">Signal</keyword>
<evidence type="ECO:0000256" key="1">
    <source>
        <dbReference type="SAM" id="SignalP"/>
    </source>
</evidence>
<evidence type="ECO:0000313" key="3">
    <source>
        <dbReference type="Proteomes" id="UP000632454"/>
    </source>
</evidence>
<dbReference type="RefSeq" id="WP_229704877.1">
    <property type="nucleotide sequence ID" value="NZ_BMCS01000001.1"/>
</dbReference>
<evidence type="ECO:0008006" key="4">
    <source>
        <dbReference type="Google" id="ProtNLM"/>
    </source>
</evidence>
<organism evidence="2 3">
    <name type="scientific">Williamsia phyllosphaerae</name>
    <dbReference type="NCBI Taxonomy" id="885042"/>
    <lineage>
        <taxon>Bacteria</taxon>
        <taxon>Bacillati</taxon>
        <taxon>Actinomycetota</taxon>
        <taxon>Actinomycetes</taxon>
        <taxon>Mycobacteriales</taxon>
        <taxon>Nocardiaceae</taxon>
        <taxon>Williamsia</taxon>
    </lineage>
</organism>
<sequence>MMIKYRKTVVAAAIAAVAILPAAACSSDDSSDSGSSSAAASAPASSAAAESSAPAPVAEIPALTGRDTAVALDTGFTDALTALKLTPGVVGGAKLENGSLVFPITGGNVTYYTPGSIQPYVQGKIEHAGAGFSLTAGETKVDITNLTIDPGTSKLMADVAVNGQVAATQAIVFDLDGSTLKPLQANEADGTAVLEGTRVLISETAAGLLNQTFKTDAVKAGLLVGIAKITVNTK</sequence>
<gene>
    <name evidence="2" type="ORF">GCM10007298_08210</name>
</gene>